<name>A0A2I0JSW1_PUNGR</name>
<accession>A0A2I0JSW1</accession>
<dbReference type="EMBL" id="PGOL01001289">
    <property type="protein sequence ID" value="PKI59352.1"/>
    <property type="molecule type" value="Genomic_DNA"/>
</dbReference>
<proteinExistence type="predicted"/>
<protein>
    <submittedName>
        <fullName evidence="2">Uncharacterized protein</fullName>
    </submittedName>
</protein>
<feature type="region of interest" description="Disordered" evidence="1">
    <location>
        <begin position="40"/>
        <end position="76"/>
    </location>
</feature>
<comment type="caution">
    <text evidence="2">The sequence shown here is derived from an EMBL/GenBank/DDBJ whole genome shotgun (WGS) entry which is preliminary data.</text>
</comment>
<sequence length="130" mass="14560">MQPKRGKQSAPHFGPPAPTKDSQPKLGLLFMARQSEANARTWEHGLQKRSKVPPKGSEGQSKGEINNDPRNNRIWPCGTIHRRITGASKGIQYRALKIPHGIKMTNDTSERISEVYCLNRVTPEHLQTPS</sequence>
<gene>
    <name evidence="2" type="ORF">CRG98_020256</name>
</gene>
<dbReference type="AlphaFoldDB" id="A0A2I0JSW1"/>
<dbReference type="Proteomes" id="UP000233551">
    <property type="component" value="Unassembled WGS sequence"/>
</dbReference>
<evidence type="ECO:0000256" key="1">
    <source>
        <dbReference type="SAM" id="MobiDB-lite"/>
    </source>
</evidence>
<feature type="region of interest" description="Disordered" evidence="1">
    <location>
        <begin position="1"/>
        <end position="24"/>
    </location>
</feature>
<evidence type="ECO:0000313" key="2">
    <source>
        <dbReference type="EMBL" id="PKI59352.1"/>
    </source>
</evidence>
<evidence type="ECO:0000313" key="3">
    <source>
        <dbReference type="Proteomes" id="UP000233551"/>
    </source>
</evidence>
<organism evidence="2 3">
    <name type="scientific">Punica granatum</name>
    <name type="common">Pomegranate</name>
    <dbReference type="NCBI Taxonomy" id="22663"/>
    <lineage>
        <taxon>Eukaryota</taxon>
        <taxon>Viridiplantae</taxon>
        <taxon>Streptophyta</taxon>
        <taxon>Embryophyta</taxon>
        <taxon>Tracheophyta</taxon>
        <taxon>Spermatophyta</taxon>
        <taxon>Magnoliopsida</taxon>
        <taxon>eudicotyledons</taxon>
        <taxon>Gunneridae</taxon>
        <taxon>Pentapetalae</taxon>
        <taxon>rosids</taxon>
        <taxon>malvids</taxon>
        <taxon>Myrtales</taxon>
        <taxon>Lythraceae</taxon>
        <taxon>Punica</taxon>
    </lineage>
</organism>
<reference evidence="2 3" key="1">
    <citation type="submission" date="2017-11" db="EMBL/GenBank/DDBJ databases">
        <title>De-novo sequencing of pomegranate (Punica granatum L.) genome.</title>
        <authorList>
            <person name="Akparov Z."/>
            <person name="Amiraslanov A."/>
            <person name="Hajiyeva S."/>
            <person name="Abbasov M."/>
            <person name="Kaur K."/>
            <person name="Hamwieh A."/>
            <person name="Solovyev V."/>
            <person name="Salamov A."/>
            <person name="Braich B."/>
            <person name="Kosarev P."/>
            <person name="Mahmoud A."/>
            <person name="Hajiyev E."/>
            <person name="Babayeva S."/>
            <person name="Izzatullayeva V."/>
            <person name="Mammadov A."/>
            <person name="Mammadov A."/>
            <person name="Sharifova S."/>
            <person name="Ojaghi J."/>
            <person name="Eynullazada K."/>
            <person name="Bayramov B."/>
            <person name="Abdulazimova A."/>
            <person name="Shahmuradov I."/>
        </authorList>
    </citation>
    <scope>NUCLEOTIDE SEQUENCE [LARGE SCALE GENOMIC DNA]</scope>
    <source>
        <strain evidence="3">cv. AG2017</strain>
        <tissue evidence="2">Leaf</tissue>
    </source>
</reference>
<keyword evidence="3" id="KW-1185">Reference proteome</keyword>